<gene>
    <name evidence="8" type="primary">fusE</name>
    <name evidence="8" type="ORF">GCM10007898_14620</name>
</gene>
<evidence type="ECO:0000313" key="9">
    <source>
        <dbReference type="Proteomes" id="UP001156627"/>
    </source>
</evidence>
<evidence type="ECO:0000256" key="5">
    <source>
        <dbReference type="SAM" id="Phobius"/>
    </source>
</evidence>
<dbReference type="InterPro" id="IPR006143">
    <property type="entry name" value="RND_pump_MFP"/>
</dbReference>
<keyword evidence="4 5" id="KW-0472">Membrane</keyword>
<dbReference type="Pfam" id="PF25878">
    <property type="entry name" value="HH_AAEA_pHBA"/>
    <property type="match status" value="1"/>
</dbReference>
<comment type="caution">
    <text evidence="8">The sequence shown here is derived from an EMBL/GenBank/DDBJ whole genome shotgun (WGS) entry which is preliminary data.</text>
</comment>
<feature type="domain" description="p-hydroxybenzoic acid efflux pump subunit AaeA-like beta-barrel" evidence="7">
    <location>
        <begin position="199"/>
        <end position="296"/>
    </location>
</feature>
<dbReference type="NCBIfam" id="TIGR01730">
    <property type="entry name" value="RND_mfp"/>
    <property type="match status" value="1"/>
</dbReference>
<dbReference type="InterPro" id="IPR058632">
    <property type="entry name" value="HH_AaeA"/>
</dbReference>
<reference evidence="9" key="1">
    <citation type="journal article" date="2019" name="Int. J. Syst. Evol. Microbiol.">
        <title>The Global Catalogue of Microorganisms (GCM) 10K type strain sequencing project: providing services to taxonomists for standard genome sequencing and annotation.</title>
        <authorList>
            <consortium name="The Broad Institute Genomics Platform"/>
            <consortium name="The Broad Institute Genome Sequencing Center for Infectious Disease"/>
            <person name="Wu L."/>
            <person name="Ma J."/>
        </authorList>
    </citation>
    <scope>NUCLEOTIDE SEQUENCE [LARGE SCALE GENOMIC DNA]</scope>
    <source>
        <strain evidence="9">NBRC 111981</strain>
    </source>
</reference>
<dbReference type="InterPro" id="IPR050393">
    <property type="entry name" value="MFP_Efflux_Pump"/>
</dbReference>
<proteinExistence type="inferred from homology"/>
<dbReference type="Proteomes" id="UP001156627">
    <property type="component" value="Unassembled WGS sequence"/>
</dbReference>
<feature type="domain" description="p-hydroxybenzoic acid efflux pump subunit AaeA alpha-helical hairpin" evidence="6">
    <location>
        <begin position="92"/>
        <end position="162"/>
    </location>
</feature>
<keyword evidence="3 5" id="KW-1133">Transmembrane helix</keyword>
<dbReference type="EMBL" id="BSOA01000012">
    <property type="protein sequence ID" value="GLQ87894.1"/>
    <property type="molecule type" value="Genomic_DNA"/>
</dbReference>
<dbReference type="Pfam" id="PF25963">
    <property type="entry name" value="Beta-barrel_AAEA"/>
    <property type="match status" value="1"/>
</dbReference>
<keyword evidence="2 5" id="KW-0812">Transmembrane</keyword>
<dbReference type="PANTHER" id="PTHR30367">
    <property type="entry name" value="P-HYDROXYBENZOIC ACID EFFLUX PUMP SUBUNIT AAEA-RELATED"/>
    <property type="match status" value="1"/>
</dbReference>
<name>A0ABQ5X9G3_9GAMM</name>
<accession>A0ABQ5X9G3</accession>
<feature type="transmembrane region" description="Helical" evidence="5">
    <location>
        <begin position="21"/>
        <end position="40"/>
    </location>
</feature>
<dbReference type="Gene3D" id="2.40.30.170">
    <property type="match status" value="1"/>
</dbReference>
<organism evidence="8 9">
    <name type="scientific">Dyella flagellata</name>
    <dbReference type="NCBI Taxonomy" id="1867833"/>
    <lineage>
        <taxon>Bacteria</taxon>
        <taxon>Pseudomonadati</taxon>
        <taxon>Pseudomonadota</taxon>
        <taxon>Gammaproteobacteria</taxon>
        <taxon>Lysobacterales</taxon>
        <taxon>Rhodanobacteraceae</taxon>
        <taxon>Dyella</taxon>
    </lineage>
</organism>
<evidence type="ECO:0000313" key="8">
    <source>
        <dbReference type="EMBL" id="GLQ87894.1"/>
    </source>
</evidence>
<dbReference type="SUPFAM" id="SSF111369">
    <property type="entry name" value="HlyD-like secretion proteins"/>
    <property type="match status" value="1"/>
</dbReference>
<dbReference type="Gene3D" id="2.40.50.100">
    <property type="match status" value="1"/>
</dbReference>
<evidence type="ECO:0000256" key="4">
    <source>
        <dbReference type="ARBA" id="ARBA00023136"/>
    </source>
</evidence>
<dbReference type="InterPro" id="IPR058634">
    <property type="entry name" value="AaeA-lik-b-barrel"/>
</dbReference>
<evidence type="ECO:0000259" key="6">
    <source>
        <dbReference type="Pfam" id="PF25878"/>
    </source>
</evidence>
<dbReference type="PANTHER" id="PTHR30367:SF12">
    <property type="entry name" value="P-HYDROXYBENZOIC ACID EFFLUX PUMP SUBUNIT AAEA"/>
    <property type="match status" value="1"/>
</dbReference>
<dbReference type="RefSeq" id="WP_284331336.1">
    <property type="nucleotide sequence ID" value="NZ_BSOA01000012.1"/>
</dbReference>
<comment type="similarity">
    <text evidence="1">Belongs to the membrane fusion protein (MFP) (TC 8.A.1) family.</text>
</comment>
<sequence>MPSSIKDYDVIKRLAITAVRTLATVLVIGALLLAVHALWLRDQVEPVTRDGKVVADIVPVATDVAGLITQVCVHDNQTVQQGQVLLVVDPSRYTFALQQAQASLGNLRAELAQAIREDRRNRSMTNVVASEVIEQGQTKVEQLRMAVAQAVAARDLAQLNLDRTVIRAPVSGQVVNMTLRPGIYLTVGKAALALVDTPSLRVEGYFEETKLQRVHIGDPVSVQLMGVSGTIRGHVQSIASAIEDRERTGDEAKLANVNPAFTWVRLAQRIPVRVAIDKVPAGIRLVAGQTATVVVHSPGAKQDLLSW</sequence>
<evidence type="ECO:0000256" key="1">
    <source>
        <dbReference type="ARBA" id="ARBA00009477"/>
    </source>
</evidence>
<evidence type="ECO:0000259" key="7">
    <source>
        <dbReference type="Pfam" id="PF25963"/>
    </source>
</evidence>
<keyword evidence="9" id="KW-1185">Reference proteome</keyword>
<evidence type="ECO:0000256" key="3">
    <source>
        <dbReference type="ARBA" id="ARBA00022989"/>
    </source>
</evidence>
<evidence type="ECO:0000256" key="2">
    <source>
        <dbReference type="ARBA" id="ARBA00022692"/>
    </source>
</evidence>
<protein>
    <submittedName>
        <fullName evidence="8">Membrane protein</fullName>
    </submittedName>
</protein>